<dbReference type="InterPro" id="IPR002088">
    <property type="entry name" value="Prenyl_trans_a"/>
</dbReference>
<proteinExistence type="inferred from homology"/>
<organism evidence="5 7">
    <name type="scientific">Ooceraea biroi</name>
    <name type="common">Clonal raider ant</name>
    <name type="synonym">Cerapachys biroi</name>
    <dbReference type="NCBI Taxonomy" id="2015173"/>
    <lineage>
        <taxon>Eukaryota</taxon>
        <taxon>Metazoa</taxon>
        <taxon>Ecdysozoa</taxon>
        <taxon>Arthropoda</taxon>
        <taxon>Hexapoda</taxon>
        <taxon>Insecta</taxon>
        <taxon>Pterygota</taxon>
        <taxon>Neoptera</taxon>
        <taxon>Endopterygota</taxon>
        <taxon>Hymenoptera</taxon>
        <taxon>Apocrita</taxon>
        <taxon>Aculeata</taxon>
        <taxon>Formicoidea</taxon>
        <taxon>Formicidae</taxon>
        <taxon>Dorylinae</taxon>
        <taxon>Ooceraea</taxon>
    </lineage>
</organism>
<reference evidence="5 7" key="1">
    <citation type="journal article" date="2014" name="Curr. Biol.">
        <title>The genome of the clonal raider ant Cerapachys biroi.</title>
        <authorList>
            <person name="Oxley P.R."/>
            <person name="Ji L."/>
            <person name="Fetter-Pruneda I."/>
            <person name="McKenzie S.K."/>
            <person name="Li C."/>
            <person name="Hu H."/>
            <person name="Zhang G."/>
            <person name="Kronauer D.J."/>
        </authorList>
    </citation>
    <scope>NUCLEOTIDE SEQUENCE [LARGE SCALE GENOMIC DNA]</scope>
</reference>
<evidence type="ECO:0000256" key="4">
    <source>
        <dbReference type="ARBA" id="ARBA00022737"/>
    </source>
</evidence>
<dbReference type="AlphaFoldDB" id="A0A026WXU8"/>
<reference evidence="6" key="3">
    <citation type="submission" date="2018-07" db="EMBL/GenBank/DDBJ databases">
        <authorList>
            <person name="Mckenzie S.K."/>
            <person name="Kronauer D.J.C."/>
        </authorList>
    </citation>
    <scope>NUCLEOTIDE SEQUENCE</scope>
    <source>
        <strain evidence="6">Clonal line C1</strain>
    </source>
</reference>
<dbReference type="Proteomes" id="UP000053097">
    <property type="component" value="Unassembled WGS sequence"/>
</dbReference>
<dbReference type="OrthoDB" id="5358702at2759"/>
<sequence length="455" mass="53867">MIPPREKCFVADTMPDFDFPAAEKILCDLENMIRRNPSIRSFMVVPMEDNENRSPVLHQEDSLALGSWCVQPLHLYTYRRVMDYRRERHHRREDPRTIARWLLGVLLFTPNVTTFWNMRRELVRAGRLDVREELSLTRPVLYNTPKTFEAFSYRSWLMPLALDAEQADVAHRPEPGTSAIATAELELAETCADRYANNYHAWCYRRHLVTLCESRGLRHPSVESEWTSTLAWCWRHVSDHSAYSYRQFLLRKCVLAAAKAATISPTEMDSNVWHDEERHKREDKLFLYMSLHISESNQAILERMRQIMSGDHRHDYSIIDAHKLRCYLTALSYWAEECSSNDQLLTMYCEHETLWCHRRFLAHTLALLALMYLKHACYREDDFLDNQSRRYQWLAPLFQETHADQDNDPLITVHSMIIHTFRATNMKLFGVTFKRSHEKAYIQRYFEQVAIVGLQ</sequence>
<dbReference type="OMA" id="HSWNHRM"/>
<accession>A0A026WXU8</accession>
<comment type="similarity">
    <text evidence="1">Belongs to the protein prenyltransferase subunit alpha family.</text>
</comment>
<keyword evidence="2" id="KW-0637">Prenyltransferase</keyword>
<dbReference type="SUPFAM" id="SSF48439">
    <property type="entry name" value="Protein prenylyltransferase"/>
    <property type="match status" value="1"/>
</dbReference>
<dbReference type="Pfam" id="PF01239">
    <property type="entry name" value="PPTA"/>
    <property type="match status" value="3"/>
</dbReference>
<evidence type="ECO:0000313" key="7">
    <source>
        <dbReference type="Proteomes" id="UP000053097"/>
    </source>
</evidence>
<evidence type="ECO:0000256" key="3">
    <source>
        <dbReference type="ARBA" id="ARBA00022679"/>
    </source>
</evidence>
<dbReference type="EMBL" id="QOIP01000008">
    <property type="protein sequence ID" value="RLU19189.1"/>
    <property type="molecule type" value="Genomic_DNA"/>
</dbReference>
<gene>
    <name evidence="6" type="ORF">DMN91_007746</name>
    <name evidence="5" type="ORF">X777_13069</name>
</gene>
<evidence type="ECO:0000256" key="1">
    <source>
        <dbReference type="ARBA" id="ARBA00006734"/>
    </source>
</evidence>
<evidence type="ECO:0000256" key="2">
    <source>
        <dbReference type="ARBA" id="ARBA00022602"/>
    </source>
</evidence>
<dbReference type="STRING" id="2015173.A0A026WXU8"/>
<name>A0A026WXU8_OOCBI</name>
<dbReference type="PANTHER" id="PTHR11129">
    <property type="entry name" value="PROTEIN FARNESYLTRANSFERASE ALPHA SUBUNIT/RAB GERANYLGERANYL TRANSFERASE ALPHA SUBUNIT"/>
    <property type="match status" value="1"/>
</dbReference>
<keyword evidence="4" id="KW-0677">Repeat</keyword>
<dbReference type="GO" id="GO:0005737">
    <property type="term" value="C:cytoplasm"/>
    <property type="evidence" value="ECO:0007669"/>
    <property type="project" value="TreeGrafter"/>
</dbReference>
<reference evidence="6" key="2">
    <citation type="journal article" date="2018" name="Genome Res.">
        <title>The genomic architecture and molecular evolution of ant odorant receptors.</title>
        <authorList>
            <person name="McKenzie S.K."/>
            <person name="Kronauer D.J.C."/>
        </authorList>
    </citation>
    <scope>NUCLEOTIDE SEQUENCE [LARGE SCALE GENOMIC DNA]</scope>
    <source>
        <strain evidence="6">Clonal line C1</strain>
    </source>
</reference>
<protein>
    <submittedName>
        <fullName evidence="5">Protein prenyltransferase alpha subunit repeat-containing protein</fullName>
    </submittedName>
</protein>
<evidence type="ECO:0000313" key="6">
    <source>
        <dbReference type="EMBL" id="RLU19189.1"/>
    </source>
</evidence>
<keyword evidence="3 5" id="KW-0808">Transferase</keyword>
<keyword evidence="7" id="KW-1185">Reference proteome</keyword>
<dbReference type="Proteomes" id="UP000279307">
    <property type="component" value="Chromosome 8"/>
</dbReference>
<dbReference type="PANTHER" id="PTHR11129:SF3">
    <property type="entry name" value="PROTEIN PRENYLTRANSFERASE ALPHA SUBUNIT REPEAT-CONTAINING PROTEIN 1"/>
    <property type="match status" value="1"/>
</dbReference>
<dbReference type="Gene3D" id="1.25.40.120">
    <property type="entry name" value="Protein prenylyltransferase"/>
    <property type="match status" value="1"/>
</dbReference>
<evidence type="ECO:0000313" key="5">
    <source>
        <dbReference type="EMBL" id="EZA60867.1"/>
    </source>
</evidence>
<dbReference type="GO" id="GO:0008318">
    <property type="term" value="F:protein prenyltransferase activity"/>
    <property type="evidence" value="ECO:0007669"/>
    <property type="project" value="InterPro"/>
</dbReference>
<dbReference type="EMBL" id="KK107064">
    <property type="protein sequence ID" value="EZA60867.1"/>
    <property type="molecule type" value="Genomic_DNA"/>
</dbReference>